<reference evidence="1" key="1">
    <citation type="submission" date="2018-05" db="EMBL/GenBank/DDBJ databases">
        <authorList>
            <person name="Lanie J.A."/>
            <person name="Ng W.-L."/>
            <person name="Kazmierczak K.M."/>
            <person name="Andrzejewski T.M."/>
            <person name="Davidsen T.M."/>
            <person name="Wayne K.J."/>
            <person name="Tettelin H."/>
            <person name="Glass J.I."/>
            <person name="Rusch D."/>
            <person name="Podicherti R."/>
            <person name="Tsui H.-C.T."/>
            <person name="Winkler M.E."/>
        </authorList>
    </citation>
    <scope>NUCLEOTIDE SEQUENCE</scope>
</reference>
<sequence length="88" mass="10110">MKPSTFGSVSKLCTHNGELGGAHDVIKTIIQTVNIIWIKLRLIKSKIIISFLILSLQNMLSIRPLIFSFYLDREVLFLVRDYHILLLV</sequence>
<proteinExistence type="predicted"/>
<protein>
    <submittedName>
        <fullName evidence="1">Uncharacterized protein</fullName>
    </submittedName>
</protein>
<evidence type="ECO:0000313" key="1">
    <source>
        <dbReference type="EMBL" id="SVA12730.1"/>
    </source>
</evidence>
<name>A0A381T969_9ZZZZ</name>
<organism evidence="1">
    <name type="scientific">marine metagenome</name>
    <dbReference type="NCBI Taxonomy" id="408172"/>
    <lineage>
        <taxon>unclassified sequences</taxon>
        <taxon>metagenomes</taxon>
        <taxon>ecological metagenomes</taxon>
    </lineage>
</organism>
<dbReference type="EMBL" id="UINC01004223">
    <property type="protein sequence ID" value="SVA12730.1"/>
    <property type="molecule type" value="Genomic_DNA"/>
</dbReference>
<dbReference type="AlphaFoldDB" id="A0A381T969"/>
<accession>A0A381T969</accession>
<gene>
    <name evidence="1" type="ORF">METZ01_LOCUS65584</name>
</gene>